<dbReference type="RefSeq" id="WP_234614664.1">
    <property type="nucleotide sequence ID" value="NZ_CP098806.1"/>
</dbReference>
<keyword evidence="2 5" id="KW-0812">Transmembrane</keyword>
<feature type="transmembrane region" description="Helical" evidence="5">
    <location>
        <begin position="409"/>
        <end position="429"/>
    </location>
</feature>
<keyword evidence="3 5" id="KW-1133">Transmembrane helix</keyword>
<dbReference type="EMBL" id="JAJTTA010000002">
    <property type="protein sequence ID" value="MCF0041859.1"/>
    <property type="molecule type" value="Genomic_DNA"/>
</dbReference>
<sequence length="512" mass="57578">MEKDLQLFISNSNAVEQTFKGKLRKLLLVDKLSNTTGLLILLLLSAGLGALIAYQGIIAGALIIVLMIGPPFVYAIVVFPQFGITVLLMLAYLLFFVGRLGIDFPLGTVMDGIQGLLILGFFIRQKRDPNWTMFKGPIGTMILIWILYNITEVANPVAESRLAWVYTIRAVAIVMLTYFVFMYQIRTVQQIRFLLKMWIGLSTFAALYAFKQEFIGFSAAEEAWLYSDPNIKELLFISGHWRKFSIFSDPVAFSYNMVVSSILCIALLSYVKERWKKVVLASLTVIMFTAMLFSGTRGAYVLLPAAMVLFVILKFNRQVLIGTAIAGVGILFLIMVPTTNSNIVRFQTAFKPNEDISFQARKNNQKRIQPYILSHPMGGGLGATGAWGQRFAPQSYLANFPPDSGYVRIAVELGWIGLAIFCLLMFFILREGINNYFFIRNPELKTYCMAMLLIVFAYNIGNYPQEALVQFPSNIYFYLAVAIINITRIIDDKEQARNAKLEARPEAPLGAI</sequence>
<protein>
    <submittedName>
        <fullName evidence="7">O-antigen ligase family protein</fullName>
    </submittedName>
</protein>
<evidence type="ECO:0000313" key="8">
    <source>
        <dbReference type="Proteomes" id="UP001139700"/>
    </source>
</evidence>
<comment type="caution">
    <text evidence="7">The sequence shown here is derived from an EMBL/GenBank/DDBJ whole genome shotgun (WGS) entry which is preliminary data.</text>
</comment>
<feature type="transmembrane region" description="Helical" evidence="5">
    <location>
        <begin position="283"/>
        <end position="313"/>
    </location>
</feature>
<evidence type="ECO:0000256" key="3">
    <source>
        <dbReference type="ARBA" id="ARBA00022989"/>
    </source>
</evidence>
<dbReference type="Pfam" id="PF04932">
    <property type="entry name" value="Wzy_C"/>
    <property type="match status" value="1"/>
</dbReference>
<keyword evidence="4 5" id="KW-0472">Membrane</keyword>
<dbReference type="AlphaFoldDB" id="A0A9X1PB11"/>
<feature type="transmembrane region" description="Helical" evidence="5">
    <location>
        <begin position="104"/>
        <end position="122"/>
    </location>
</feature>
<dbReference type="PANTHER" id="PTHR37422:SF17">
    <property type="entry name" value="O-ANTIGEN LIGASE"/>
    <property type="match status" value="1"/>
</dbReference>
<proteinExistence type="predicted"/>
<feature type="domain" description="O-antigen ligase-related" evidence="6">
    <location>
        <begin position="284"/>
        <end position="422"/>
    </location>
</feature>
<dbReference type="PANTHER" id="PTHR37422">
    <property type="entry name" value="TEICHURONIC ACID BIOSYNTHESIS PROTEIN TUAE"/>
    <property type="match status" value="1"/>
</dbReference>
<evidence type="ECO:0000256" key="2">
    <source>
        <dbReference type="ARBA" id="ARBA00022692"/>
    </source>
</evidence>
<dbReference type="GO" id="GO:0016874">
    <property type="term" value="F:ligase activity"/>
    <property type="evidence" value="ECO:0007669"/>
    <property type="project" value="UniProtKB-KW"/>
</dbReference>
<gene>
    <name evidence="7" type="ORF">LXM24_17260</name>
</gene>
<feature type="transmembrane region" description="Helical" evidence="5">
    <location>
        <begin position="252"/>
        <end position="271"/>
    </location>
</feature>
<dbReference type="InterPro" id="IPR051533">
    <property type="entry name" value="WaaL-like"/>
</dbReference>
<feature type="transmembrane region" description="Helical" evidence="5">
    <location>
        <begin position="72"/>
        <end position="98"/>
    </location>
</feature>
<evidence type="ECO:0000256" key="4">
    <source>
        <dbReference type="ARBA" id="ARBA00023136"/>
    </source>
</evidence>
<evidence type="ECO:0000256" key="1">
    <source>
        <dbReference type="ARBA" id="ARBA00004141"/>
    </source>
</evidence>
<feature type="transmembrane region" description="Helical" evidence="5">
    <location>
        <begin position="473"/>
        <end position="490"/>
    </location>
</feature>
<accession>A0A9X1PB11</accession>
<comment type="subcellular location">
    <subcellularLocation>
        <location evidence="1">Membrane</location>
        <topology evidence="1">Multi-pass membrane protein</topology>
    </subcellularLocation>
</comment>
<feature type="transmembrane region" description="Helical" evidence="5">
    <location>
        <begin position="38"/>
        <end position="65"/>
    </location>
</feature>
<organism evidence="7 8">
    <name type="scientific">Dyadobacter fanqingshengii</name>
    <dbReference type="NCBI Taxonomy" id="2906443"/>
    <lineage>
        <taxon>Bacteria</taxon>
        <taxon>Pseudomonadati</taxon>
        <taxon>Bacteroidota</taxon>
        <taxon>Cytophagia</taxon>
        <taxon>Cytophagales</taxon>
        <taxon>Spirosomataceae</taxon>
        <taxon>Dyadobacter</taxon>
    </lineage>
</organism>
<dbReference type="InterPro" id="IPR007016">
    <property type="entry name" value="O-antigen_ligase-rel_domated"/>
</dbReference>
<evidence type="ECO:0000313" key="7">
    <source>
        <dbReference type="EMBL" id="MCF0041859.1"/>
    </source>
</evidence>
<feature type="transmembrane region" description="Helical" evidence="5">
    <location>
        <begin position="134"/>
        <end position="151"/>
    </location>
</feature>
<dbReference type="Proteomes" id="UP001139700">
    <property type="component" value="Unassembled WGS sequence"/>
</dbReference>
<keyword evidence="7" id="KW-0436">Ligase</keyword>
<evidence type="ECO:0000259" key="6">
    <source>
        <dbReference type="Pfam" id="PF04932"/>
    </source>
</evidence>
<feature type="transmembrane region" description="Helical" evidence="5">
    <location>
        <begin position="444"/>
        <end position="461"/>
    </location>
</feature>
<evidence type="ECO:0000256" key="5">
    <source>
        <dbReference type="SAM" id="Phobius"/>
    </source>
</evidence>
<feature type="transmembrane region" description="Helical" evidence="5">
    <location>
        <begin position="193"/>
        <end position="210"/>
    </location>
</feature>
<name>A0A9X1PB11_9BACT</name>
<dbReference type="GO" id="GO:0016020">
    <property type="term" value="C:membrane"/>
    <property type="evidence" value="ECO:0007669"/>
    <property type="project" value="UniProtKB-SubCell"/>
</dbReference>
<feature type="transmembrane region" description="Helical" evidence="5">
    <location>
        <begin position="319"/>
        <end position="336"/>
    </location>
</feature>
<feature type="transmembrane region" description="Helical" evidence="5">
    <location>
        <begin position="163"/>
        <end position="181"/>
    </location>
</feature>
<reference evidence="7" key="1">
    <citation type="submission" date="2021-12" db="EMBL/GenBank/DDBJ databases">
        <title>Novel species in genus Dyadobacter.</title>
        <authorList>
            <person name="Ma C."/>
        </authorList>
    </citation>
    <scope>NUCLEOTIDE SEQUENCE</scope>
    <source>
        <strain evidence="7">CY399</strain>
    </source>
</reference>
<feature type="transmembrane region" description="Helical" evidence="5">
    <location>
        <begin position="371"/>
        <end position="389"/>
    </location>
</feature>
<keyword evidence="8" id="KW-1185">Reference proteome</keyword>